<feature type="transmembrane region" description="Helical" evidence="1">
    <location>
        <begin position="199"/>
        <end position="221"/>
    </location>
</feature>
<feature type="transmembrane region" description="Helical" evidence="1">
    <location>
        <begin position="136"/>
        <end position="154"/>
    </location>
</feature>
<name>A0A8B6C9X5_MYTGA</name>
<evidence type="ECO:0000313" key="3">
    <source>
        <dbReference type="Proteomes" id="UP000596742"/>
    </source>
</evidence>
<keyword evidence="1" id="KW-0812">Transmembrane</keyword>
<evidence type="ECO:0000256" key="1">
    <source>
        <dbReference type="SAM" id="Phobius"/>
    </source>
</evidence>
<dbReference type="Proteomes" id="UP000596742">
    <property type="component" value="Unassembled WGS sequence"/>
</dbReference>
<proteinExistence type="predicted"/>
<comment type="caution">
    <text evidence="2">The sequence shown here is derived from an EMBL/GenBank/DDBJ whole genome shotgun (WGS) entry which is preliminary data.</text>
</comment>
<reference evidence="2" key="1">
    <citation type="submission" date="2018-11" db="EMBL/GenBank/DDBJ databases">
        <authorList>
            <person name="Alioto T."/>
            <person name="Alioto T."/>
        </authorList>
    </citation>
    <scope>NUCLEOTIDE SEQUENCE</scope>
</reference>
<sequence>MVELWKTLVKKILEIIPVICIALLSMSVVMLVVSLDPGVKWSEYNQELYYGSGIFGYYFNTLWSSLDVAKFAGLKDPHHPCTGKYIDLLKPLHDESWKLPVRSALHVGVGLVSATLFLLMVSVVTNEVIKLKLFKIITNITALGTGIIGGYYSYKAIDEFKRGIPEAISLMARSLDDPANRYYFPEKEEMQVGYNLAKYSIITTIIGCVFILVYICLYIPFGEGKWIWQKKSTVIPDT</sequence>
<accession>A0A8B6C9X5</accession>
<evidence type="ECO:0000313" key="2">
    <source>
        <dbReference type="EMBL" id="VDI02114.1"/>
    </source>
</evidence>
<keyword evidence="1" id="KW-0472">Membrane</keyword>
<keyword evidence="1" id="KW-1133">Transmembrane helix</keyword>
<dbReference type="OrthoDB" id="10341999at2759"/>
<organism evidence="2 3">
    <name type="scientific">Mytilus galloprovincialis</name>
    <name type="common">Mediterranean mussel</name>
    <dbReference type="NCBI Taxonomy" id="29158"/>
    <lineage>
        <taxon>Eukaryota</taxon>
        <taxon>Metazoa</taxon>
        <taxon>Spiralia</taxon>
        <taxon>Lophotrochozoa</taxon>
        <taxon>Mollusca</taxon>
        <taxon>Bivalvia</taxon>
        <taxon>Autobranchia</taxon>
        <taxon>Pteriomorphia</taxon>
        <taxon>Mytilida</taxon>
        <taxon>Mytiloidea</taxon>
        <taxon>Mytilidae</taxon>
        <taxon>Mytilinae</taxon>
        <taxon>Mytilus</taxon>
    </lineage>
</organism>
<dbReference type="EMBL" id="UYJE01001435">
    <property type="protein sequence ID" value="VDI02114.1"/>
    <property type="molecule type" value="Genomic_DNA"/>
</dbReference>
<dbReference type="AlphaFoldDB" id="A0A8B6C9X5"/>
<protein>
    <submittedName>
        <fullName evidence="2">Uncharacterized protein</fullName>
    </submittedName>
</protein>
<gene>
    <name evidence="2" type="ORF">MGAL_10B021358</name>
</gene>
<keyword evidence="3" id="KW-1185">Reference proteome</keyword>
<feature type="transmembrane region" description="Helical" evidence="1">
    <location>
        <begin position="12"/>
        <end position="35"/>
    </location>
</feature>
<feature type="transmembrane region" description="Helical" evidence="1">
    <location>
        <begin position="104"/>
        <end position="124"/>
    </location>
</feature>